<reference evidence="3 4" key="1">
    <citation type="journal article" date="2021" name="Int. J. Syst. Evol. Microbiol.">
        <title>Salipiger mangrovisoli sp. nov., isolated from mangrove soil and the proposal for the reclassification of Paraphaeobacter pallidus as Salipiger pallidus comb. nov.</title>
        <authorList>
            <person name="Du J."/>
            <person name="Liu Y."/>
            <person name="Pei T."/>
            <person name="Deng M.R."/>
            <person name="Zhu H."/>
        </authorList>
    </citation>
    <scope>NUCLEOTIDE SEQUENCE [LARGE SCALE GENOMIC DNA]</scope>
    <source>
        <strain evidence="3 4">6D45A</strain>
    </source>
</reference>
<keyword evidence="2" id="KW-0812">Transmembrane</keyword>
<keyword evidence="4" id="KW-1185">Reference proteome</keyword>
<evidence type="ECO:0000313" key="4">
    <source>
        <dbReference type="Proteomes" id="UP000607796"/>
    </source>
</evidence>
<comment type="caution">
    <text evidence="3">The sequence shown here is derived from an EMBL/GenBank/DDBJ whole genome shotgun (WGS) entry which is preliminary data.</text>
</comment>
<sequence>MSSPKTRSETQEEEHRGALMAIWAGLVVAALLLVWWLLYAAESDAPDPGQAEPPAAATRAETPSEGERQ</sequence>
<name>A0ABR9X4A3_9RHOB</name>
<organism evidence="3 4">
    <name type="scientific">Salipiger mangrovisoli</name>
    <dbReference type="NCBI Taxonomy" id="2865933"/>
    <lineage>
        <taxon>Bacteria</taxon>
        <taxon>Pseudomonadati</taxon>
        <taxon>Pseudomonadota</taxon>
        <taxon>Alphaproteobacteria</taxon>
        <taxon>Rhodobacterales</taxon>
        <taxon>Roseobacteraceae</taxon>
        <taxon>Salipiger</taxon>
    </lineage>
</organism>
<protein>
    <submittedName>
        <fullName evidence="3">Uncharacterized protein</fullName>
    </submittedName>
</protein>
<keyword evidence="2" id="KW-1133">Transmembrane helix</keyword>
<dbReference type="EMBL" id="JADFFK010000012">
    <property type="protein sequence ID" value="MBE9638389.1"/>
    <property type="molecule type" value="Genomic_DNA"/>
</dbReference>
<dbReference type="RefSeq" id="WP_194135695.1">
    <property type="nucleotide sequence ID" value="NZ_JADFFK010000012.1"/>
</dbReference>
<feature type="compositionally biased region" description="Low complexity" evidence="1">
    <location>
        <begin position="52"/>
        <end position="63"/>
    </location>
</feature>
<evidence type="ECO:0000313" key="3">
    <source>
        <dbReference type="EMBL" id="MBE9638389.1"/>
    </source>
</evidence>
<gene>
    <name evidence="3" type="ORF">IQ782_16165</name>
</gene>
<feature type="transmembrane region" description="Helical" evidence="2">
    <location>
        <begin position="20"/>
        <end position="38"/>
    </location>
</feature>
<proteinExistence type="predicted"/>
<evidence type="ECO:0000256" key="2">
    <source>
        <dbReference type="SAM" id="Phobius"/>
    </source>
</evidence>
<feature type="region of interest" description="Disordered" evidence="1">
    <location>
        <begin position="44"/>
        <end position="69"/>
    </location>
</feature>
<accession>A0ABR9X4A3</accession>
<dbReference type="Proteomes" id="UP000607796">
    <property type="component" value="Unassembled WGS sequence"/>
</dbReference>
<evidence type="ECO:0000256" key="1">
    <source>
        <dbReference type="SAM" id="MobiDB-lite"/>
    </source>
</evidence>
<keyword evidence="2" id="KW-0472">Membrane</keyword>